<reference evidence="1 2" key="1">
    <citation type="submission" date="2023-08" db="EMBL/GenBank/DDBJ databases">
        <title>Pseudoalteromonas haloplanktis LL1 genome.</title>
        <authorList>
            <person name="Wu S."/>
        </authorList>
    </citation>
    <scope>NUCLEOTIDE SEQUENCE [LARGE SCALE GENOMIC DNA]</scope>
    <source>
        <strain evidence="1 2">LL1</strain>
    </source>
</reference>
<keyword evidence="2" id="KW-1185">Reference proteome</keyword>
<proteinExistence type="predicted"/>
<dbReference type="EMBL" id="JAVIFY010000006">
    <property type="protein sequence ID" value="MDQ9092056.1"/>
    <property type="molecule type" value="Genomic_DNA"/>
</dbReference>
<organism evidence="1 2">
    <name type="scientific">Pseudoalteromonas haloplanktis</name>
    <name type="common">Alteromonas haloplanktis</name>
    <dbReference type="NCBI Taxonomy" id="228"/>
    <lineage>
        <taxon>Bacteria</taxon>
        <taxon>Pseudomonadati</taxon>
        <taxon>Pseudomonadota</taxon>
        <taxon>Gammaproteobacteria</taxon>
        <taxon>Alteromonadales</taxon>
        <taxon>Pseudoalteromonadaceae</taxon>
        <taxon>Pseudoalteromonas</taxon>
    </lineage>
</organism>
<feature type="non-terminal residue" evidence="1">
    <location>
        <position position="1"/>
    </location>
</feature>
<dbReference type="RefSeq" id="WP_309039020.1">
    <property type="nucleotide sequence ID" value="NZ_JAVIFY010000006.1"/>
</dbReference>
<protein>
    <submittedName>
        <fullName evidence="1">Uncharacterized protein</fullName>
    </submittedName>
</protein>
<sequence>SDKGYVYGEKVLESISNESPGFSLFFEEQAVIAIKQWKFRHREKSCIATKKFIFELGEENA</sequence>
<dbReference type="Proteomes" id="UP001226574">
    <property type="component" value="Unassembled WGS sequence"/>
</dbReference>
<accession>A0ABU1BE98</accession>
<evidence type="ECO:0000313" key="2">
    <source>
        <dbReference type="Proteomes" id="UP001226574"/>
    </source>
</evidence>
<gene>
    <name evidence="1" type="ORF">RC083_10690</name>
</gene>
<name>A0ABU1BE98_PSEHA</name>
<evidence type="ECO:0000313" key="1">
    <source>
        <dbReference type="EMBL" id="MDQ9092056.1"/>
    </source>
</evidence>
<comment type="caution">
    <text evidence="1">The sequence shown here is derived from an EMBL/GenBank/DDBJ whole genome shotgun (WGS) entry which is preliminary data.</text>
</comment>